<name>A0A024B070_9CAUD</name>
<dbReference type="Proteomes" id="UP000026902">
    <property type="component" value="Segment"/>
</dbReference>
<sequence>MECNNTHCLWNMFDQCCHESEEGLDMATPNALDCPSSLRTDFQYGVSYTFHYVCDKFEELNTIEQRKVLNFVLEQRQEKDNYTWYRYIGMTAAMIDACSRRKLLELLEIRKFIDEGGYKNPWSTELADHPIQVPALVLNVLKEREDGEAKV</sequence>
<dbReference type="RefSeq" id="YP_009037042.1">
    <property type="nucleotide sequence ID" value="NC_024216.1"/>
</dbReference>
<proteinExistence type="predicted"/>
<accession>A0A024B070</accession>
<dbReference type="GeneID" id="19526442"/>
<dbReference type="EMBL" id="KJ489397">
    <property type="protein sequence ID" value="AHZ09576.1"/>
    <property type="molecule type" value="Genomic_DNA"/>
</dbReference>
<organism evidence="1 2">
    <name type="scientific">Bacillus phage CAM003</name>
    <dbReference type="NCBI Taxonomy" id="1486657"/>
    <lineage>
        <taxon>Viruses</taxon>
        <taxon>Duplodnaviria</taxon>
        <taxon>Heunggongvirae</taxon>
        <taxon>Uroviricota</taxon>
        <taxon>Caudoviricetes</taxon>
        <taxon>Herelleviridae</taxon>
        <taxon>Bastillevirinae</taxon>
        <taxon>Bastillevirus</taxon>
        <taxon>Bastillevirus CAM003</taxon>
    </lineage>
</organism>
<reference evidence="2" key="1">
    <citation type="submission" date="2014-09" db="EMBL/GenBank/DDBJ databases">
        <authorList>
            <person name="Sauder A.B."/>
            <person name="McKenzie Q.R."/>
            <person name="Temple L.M."/>
            <person name="Alexis B.K."/>
            <person name="Al-Atrache Z."/>
            <person name="Lewis L.O."/>
            <person name="Loesser-Casey K.E."/>
            <person name="Mitchell K.J."/>
        </authorList>
    </citation>
    <scope>NUCLEOTIDE SEQUENCE [LARGE SCALE GENOMIC DNA]</scope>
</reference>
<evidence type="ECO:0000313" key="1">
    <source>
        <dbReference type="EMBL" id="AHZ09576.1"/>
    </source>
</evidence>
<protein>
    <submittedName>
        <fullName evidence="1">Uncharacterized protein</fullName>
    </submittedName>
</protein>
<dbReference type="KEGG" id="vg:19526442"/>
<keyword evidence="2" id="KW-1185">Reference proteome</keyword>
<evidence type="ECO:0000313" key="2">
    <source>
        <dbReference type="Proteomes" id="UP000026902"/>
    </source>
</evidence>